<dbReference type="Proteomes" id="UP001141327">
    <property type="component" value="Unassembled WGS sequence"/>
</dbReference>
<name>A0ABQ8UNK8_9EUKA</name>
<feature type="transmembrane region" description="Helical" evidence="1">
    <location>
        <begin position="211"/>
        <end position="229"/>
    </location>
</feature>
<feature type="transmembrane region" description="Helical" evidence="1">
    <location>
        <begin position="150"/>
        <end position="175"/>
    </location>
</feature>
<accession>A0ABQ8UNK8</accession>
<keyword evidence="1" id="KW-0472">Membrane</keyword>
<keyword evidence="3" id="KW-1185">Reference proteome</keyword>
<evidence type="ECO:0000313" key="3">
    <source>
        <dbReference type="Proteomes" id="UP001141327"/>
    </source>
</evidence>
<reference evidence="2" key="1">
    <citation type="journal article" date="2022" name="bioRxiv">
        <title>Genomics of Preaxostyla Flagellates Illuminates Evolutionary Transitions and the Path Towards Mitochondrial Loss.</title>
        <authorList>
            <person name="Novak L.V.F."/>
            <person name="Treitli S.C."/>
            <person name="Pyrih J."/>
            <person name="Halakuc P."/>
            <person name="Pipaliya S.V."/>
            <person name="Vacek V."/>
            <person name="Brzon O."/>
            <person name="Soukal P."/>
            <person name="Eme L."/>
            <person name="Dacks J.B."/>
            <person name="Karnkowska A."/>
            <person name="Elias M."/>
            <person name="Hampl V."/>
        </authorList>
    </citation>
    <scope>NUCLEOTIDE SEQUENCE</scope>
    <source>
        <strain evidence="2">RCP-MX</strain>
    </source>
</reference>
<keyword evidence="1" id="KW-0812">Transmembrane</keyword>
<evidence type="ECO:0000256" key="1">
    <source>
        <dbReference type="SAM" id="Phobius"/>
    </source>
</evidence>
<evidence type="ECO:0000313" key="2">
    <source>
        <dbReference type="EMBL" id="KAJ4460768.1"/>
    </source>
</evidence>
<evidence type="ECO:0008006" key="4">
    <source>
        <dbReference type="Google" id="ProtNLM"/>
    </source>
</evidence>
<comment type="caution">
    <text evidence="2">The sequence shown here is derived from an EMBL/GenBank/DDBJ whole genome shotgun (WGS) entry which is preliminary data.</text>
</comment>
<feature type="transmembrane region" description="Helical" evidence="1">
    <location>
        <begin position="128"/>
        <end position="144"/>
    </location>
</feature>
<sequence>MGFLETVYELSDRAANSGIVKYIGGDPKEFSTACSDLLNALCMFFFSIRMWKALPKHHRSAFWHMFFFFLSSVLGFFKHAWYQCDDPPDFGFYLWKVDVAAVYACNLFATYFMLVFCPHKLPGVRRGLRWFVNTVFVFFMYVLLSRIDTPFLYCGVAVLISVGSGCITAVLFGLFARRAGPATPAEFSDPANLCALSVQPPELRVLPFRYFLLYILVVFVAFALQISHISFPPWLTFNVLFHWVILASEYLFYRVSMEVAQGLLPAADQPKPKDH</sequence>
<dbReference type="EMBL" id="JAPMOS010000011">
    <property type="protein sequence ID" value="KAJ4460768.1"/>
    <property type="molecule type" value="Genomic_DNA"/>
</dbReference>
<keyword evidence="1" id="KW-1133">Transmembrane helix</keyword>
<organism evidence="2 3">
    <name type="scientific">Paratrimastix pyriformis</name>
    <dbReference type="NCBI Taxonomy" id="342808"/>
    <lineage>
        <taxon>Eukaryota</taxon>
        <taxon>Metamonada</taxon>
        <taxon>Preaxostyla</taxon>
        <taxon>Paratrimastigidae</taxon>
        <taxon>Paratrimastix</taxon>
    </lineage>
</organism>
<dbReference type="InterPro" id="IPR054235">
    <property type="entry name" value="DUF6962"/>
</dbReference>
<proteinExistence type="predicted"/>
<feature type="transmembrane region" description="Helical" evidence="1">
    <location>
        <begin position="235"/>
        <end position="253"/>
    </location>
</feature>
<feature type="transmembrane region" description="Helical" evidence="1">
    <location>
        <begin position="93"/>
        <end position="116"/>
    </location>
</feature>
<protein>
    <recommendedName>
        <fullName evidence="4">Post-GPI attachment to proteins factor 3</fullName>
    </recommendedName>
</protein>
<gene>
    <name evidence="2" type="ORF">PAPYR_3011</name>
</gene>
<dbReference type="Pfam" id="PF22285">
    <property type="entry name" value="DUF6962"/>
    <property type="match status" value="1"/>
</dbReference>
<feature type="transmembrane region" description="Helical" evidence="1">
    <location>
        <begin position="60"/>
        <end position="81"/>
    </location>
</feature>